<accession>A0A0S4M151</accession>
<reference evidence="3" key="1">
    <citation type="submission" date="2015-11" db="EMBL/GenBank/DDBJ databases">
        <authorList>
            <person name="Seth-Smith H.M.B."/>
        </authorList>
    </citation>
    <scope>NUCLEOTIDE SEQUENCE [LARGE SCALE GENOMIC DNA]</scope>
    <source>
        <strain evidence="3">2013Ark11</strain>
    </source>
</reference>
<evidence type="ECO:0000256" key="1">
    <source>
        <dbReference type="SAM" id="Phobius"/>
    </source>
</evidence>
<name>A0A0S4M151_9BURK</name>
<proteinExistence type="predicted"/>
<sequence>MAYRIVVAKFGFTLPELLVSIVIIAMLIGSSVTFYGGYRIRADLSEANSHLLHAQVLARKYFTSAHTYIGFCATYPEFSSVMTSKLRFTCSEDRNCFRVRIIGSGSFSLLKSLVSETGVRTISVPTGWTMPTNASKCLIATKKGDCVS</sequence>
<gene>
    <name evidence="2" type="ORF">Ark11_0661</name>
</gene>
<dbReference type="EMBL" id="LN906597">
    <property type="protein sequence ID" value="CUT17497.1"/>
    <property type="molecule type" value="Genomic_DNA"/>
</dbReference>
<dbReference type="Gene3D" id="3.30.700.10">
    <property type="entry name" value="Glycoprotein, Type 4 Pilin"/>
    <property type="match status" value="1"/>
</dbReference>
<dbReference type="InterPro" id="IPR045584">
    <property type="entry name" value="Pilin-like"/>
</dbReference>
<keyword evidence="3" id="KW-1185">Reference proteome</keyword>
<keyword evidence="1" id="KW-0472">Membrane</keyword>
<dbReference type="OrthoDB" id="5605424at2"/>
<keyword evidence="1" id="KW-1133">Transmembrane helix</keyword>
<dbReference type="NCBIfam" id="TIGR02532">
    <property type="entry name" value="IV_pilin_GFxxxE"/>
    <property type="match status" value="1"/>
</dbReference>
<evidence type="ECO:0000313" key="3">
    <source>
        <dbReference type="Proteomes" id="UP000198651"/>
    </source>
</evidence>
<protein>
    <submittedName>
        <fullName evidence="2">Putative secretory protein</fullName>
    </submittedName>
</protein>
<keyword evidence="1" id="KW-0812">Transmembrane</keyword>
<evidence type="ECO:0000313" key="2">
    <source>
        <dbReference type="EMBL" id="CUT17497.1"/>
    </source>
</evidence>
<feature type="transmembrane region" description="Helical" evidence="1">
    <location>
        <begin position="17"/>
        <end position="38"/>
    </location>
</feature>
<dbReference type="Pfam" id="PF07963">
    <property type="entry name" value="N_methyl"/>
    <property type="match status" value="1"/>
</dbReference>
<dbReference type="SUPFAM" id="SSF54523">
    <property type="entry name" value="Pili subunits"/>
    <property type="match status" value="1"/>
</dbReference>
<organism evidence="2 3">
    <name type="scientific">Candidatus Ichthyocystis hellenicum</name>
    <dbReference type="NCBI Taxonomy" id="1561003"/>
    <lineage>
        <taxon>Bacteria</taxon>
        <taxon>Pseudomonadati</taxon>
        <taxon>Pseudomonadota</taxon>
        <taxon>Betaproteobacteria</taxon>
        <taxon>Burkholderiales</taxon>
        <taxon>Candidatus Ichthyocystis</taxon>
    </lineage>
</organism>
<dbReference type="RefSeq" id="WP_092342922.1">
    <property type="nucleotide sequence ID" value="NZ_FLSL01000085.1"/>
</dbReference>
<dbReference type="AlphaFoldDB" id="A0A0S4M151"/>
<dbReference type="STRING" id="1561003.Ark11_0661"/>
<dbReference type="Proteomes" id="UP000198651">
    <property type="component" value="Chromosome I"/>
</dbReference>
<dbReference type="InterPro" id="IPR012902">
    <property type="entry name" value="N_methyl_site"/>
</dbReference>